<accession>A0A834P611</accession>
<dbReference type="AlphaFoldDB" id="A0A834P611"/>
<comment type="caution">
    <text evidence="2">The sequence shown here is derived from an EMBL/GenBank/DDBJ whole genome shotgun (WGS) entry which is preliminary data.</text>
</comment>
<dbReference type="Proteomes" id="UP000600918">
    <property type="component" value="Unassembled WGS sequence"/>
</dbReference>
<feature type="region of interest" description="Disordered" evidence="1">
    <location>
        <begin position="158"/>
        <end position="221"/>
    </location>
</feature>
<evidence type="ECO:0000313" key="3">
    <source>
        <dbReference type="Proteomes" id="UP000600918"/>
    </source>
</evidence>
<keyword evidence="3" id="KW-1185">Reference proteome</keyword>
<gene>
    <name evidence="2" type="ORF">H0235_006082</name>
</gene>
<organism evidence="2 3">
    <name type="scientific">Vespula pensylvanica</name>
    <name type="common">Western yellow jacket</name>
    <name type="synonym">Wasp</name>
    <dbReference type="NCBI Taxonomy" id="30213"/>
    <lineage>
        <taxon>Eukaryota</taxon>
        <taxon>Metazoa</taxon>
        <taxon>Ecdysozoa</taxon>
        <taxon>Arthropoda</taxon>
        <taxon>Hexapoda</taxon>
        <taxon>Insecta</taxon>
        <taxon>Pterygota</taxon>
        <taxon>Neoptera</taxon>
        <taxon>Endopterygota</taxon>
        <taxon>Hymenoptera</taxon>
        <taxon>Apocrita</taxon>
        <taxon>Aculeata</taxon>
        <taxon>Vespoidea</taxon>
        <taxon>Vespidae</taxon>
        <taxon>Vespinae</taxon>
        <taxon>Vespula</taxon>
    </lineage>
</organism>
<sequence>MALKVSLAGYWDHSDSERLGCSRRRGLRGIGVYLLLSLYIRVGKAILTSFTSDARRPRHLSARLLELTMHCPICFLLSGYETLEENDYSVSSTFILFNGFMFRSICWDTLIINGNGSNLNAISGETSEYGNVGVAKSRTTRKENVQHATKVNESFACTGKQAGSSDSREGVNAPMPDDDKSLALRHSLAPKRTLDSVPTKNKKNPEVRLGEGLSRWKLSEA</sequence>
<proteinExistence type="predicted"/>
<protein>
    <submittedName>
        <fullName evidence="2">Uncharacterized protein</fullName>
    </submittedName>
</protein>
<name>A0A834P611_VESPE</name>
<evidence type="ECO:0000313" key="2">
    <source>
        <dbReference type="EMBL" id="KAF7429684.1"/>
    </source>
</evidence>
<evidence type="ECO:0000256" key="1">
    <source>
        <dbReference type="SAM" id="MobiDB-lite"/>
    </source>
</evidence>
<dbReference type="EMBL" id="JACSDY010000004">
    <property type="protein sequence ID" value="KAF7429684.1"/>
    <property type="molecule type" value="Genomic_DNA"/>
</dbReference>
<reference evidence="2" key="1">
    <citation type="journal article" date="2020" name="G3 (Bethesda)">
        <title>High-Quality Assemblies for Three Invasive Social Wasps from the &lt;i&gt;Vespula&lt;/i&gt; Genus.</title>
        <authorList>
            <person name="Harrop T.W.R."/>
            <person name="Guhlin J."/>
            <person name="McLaughlin G.M."/>
            <person name="Permina E."/>
            <person name="Stockwell P."/>
            <person name="Gilligan J."/>
            <person name="Le Lec M.F."/>
            <person name="Gruber M.A.M."/>
            <person name="Quinn O."/>
            <person name="Lovegrove M."/>
            <person name="Duncan E.J."/>
            <person name="Remnant E.J."/>
            <person name="Van Eeckhoven J."/>
            <person name="Graham B."/>
            <person name="Knapp R.A."/>
            <person name="Langford K.W."/>
            <person name="Kronenberg Z."/>
            <person name="Press M.O."/>
            <person name="Eacker S.M."/>
            <person name="Wilson-Rankin E.E."/>
            <person name="Purcell J."/>
            <person name="Lester P.J."/>
            <person name="Dearden P.K."/>
        </authorList>
    </citation>
    <scope>NUCLEOTIDE SEQUENCE</scope>
    <source>
        <strain evidence="2">Volc-1</strain>
    </source>
</reference>